<protein>
    <recommendedName>
        <fullName evidence="9">Transcriptional activator of proteases prtT</fullName>
    </recommendedName>
    <alternativeName>
        <fullName evidence="10">Zn(2)-C6 zinc finger-containing protein prtT</fullName>
    </alternativeName>
</protein>
<evidence type="ECO:0000256" key="3">
    <source>
        <dbReference type="ARBA" id="ARBA00022833"/>
    </source>
</evidence>
<evidence type="ECO:0000256" key="5">
    <source>
        <dbReference type="ARBA" id="ARBA00023125"/>
    </source>
</evidence>
<dbReference type="InterPro" id="IPR001138">
    <property type="entry name" value="Zn2Cys6_DnaBD"/>
</dbReference>
<keyword evidence="5" id="KW-0238">DNA-binding</keyword>
<dbReference type="AlphaFoldDB" id="A0AA38R6K8"/>
<dbReference type="SUPFAM" id="SSF57701">
    <property type="entry name" value="Zn2/Cys6 DNA-binding domain"/>
    <property type="match status" value="1"/>
</dbReference>
<organism evidence="13 14">
    <name type="scientific">Pleurostoma richardsiae</name>
    <dbReference type="NCBI Taxonomy" id="41990"/>
    <lineage>
        <taxon>Eukaryota</taxon>
        <taxon>Fungi</taxon>
        <taxon>Dikarya</taxon>
        <taxon>Ascomycota</taxon>
        <taxon>Pezizomycotina</taxon>
        <taxon>Sordariomycetes</taxon>
        <taxon>Sordariomycetidae</taxon>
        <taxon>Calosphaeriales</taxon>
        <taxon>Pleurostomataceae</taxon>
        <taxon>Pleurostoma</taxon>
    </lineage>
</organism>
<feature type="domain" description="Zn(2)-C6 fungal-type" evidence="12">
    <location>
        <begin position="61"/>
        <end position="93"/>
    </location>
</feature>
<keyword evidence="2" id="KW-0479">Metal-binding</keyword>
<keyword evidence="13" id="KW-0378">Hydrolase</keyword>
<keyword evidence="14" id="KW-1185">Reference proteome</keyword>
<evidence type="ECO:0000256" key="7">
    <source>
        <dbReference type="ARBA" id="ARBA00023242"/>
    </source>
</evidence>
<sequence length="686" mass="74942">MEPPTPSRPEMPGSVQDAPQPDDSSSTSSRKRPLAAVPDANGEANGKSTPDQAKRRRRKLSCETCQRRKCRCDYDPVSRTCHRCRTLRIPCSFTDDASLPAVTETVLADGKATLEERLQSFEDSIRDVKATLEDVRAGLQDGSILKTKARRNRHDPSDSSQSDVGPEDISDPADAGINSAPALVIREVTRQLIGGSRRLFEHINPDAIQLGFLDEQTADELIRLFCRHRGDGLVVLDVNSPNLSRELRNVSPFLHSVCCINGIPYSTSDLDPVRCKQLYEQVRITMGQALLASPLPLEEINAVLLMSSYSNTSPALGSQVDYIDSWLLTGYCAQQAMLSISFSGIVDNVRQGRSTSADRRAIRLWANICRHHLHWAATTGRPSTIPTSYLNQCNMLLNVFQATVQEGIVLADTLLYVALNRKLAHHSYLGADGECEEFALWKQRWAHLFAQPRSSAFKLSYHAAYFILAVRRLEAFIGGEELLSPAADDEVAPSNNTRSETSRAHEAHALRFAVEILETFLEMSVPARSEIPIYLHMCVSYSALIIGQYWREETATEIPPAATVVELLSALEEWSSVSTSASVAPAYVAGLAKKRVQTRARSARREFVAGLQHGAAQLGPDGSLSSPLYNAAEGLLGLGGGSGSVSGGGPRSASMSLVADMPDIGLTPPFPSMEDFFAGGFLDFIR</sequence>
<name>A0AA38R6K8_9PEZI</name>
<reference evidence="13" key="1">
    <citation type="submission" date="2022-07" db="EMBL/GenBank/DDBJ databases">
        <title>Fungi with potential for degradation of polypropylene.</title>
        <authorList>
            <person name="Gostincar C."/>
        </authorList>
    </citation>
    <scope>NUCLEOTIDE SEQUENCE</scope>
    <source>
        <strain evidence="13">EXF-13308</strain>
    </source>
</reference>
<dbReference type="EMBL" id="JANBVO010000038">
    <property type="protein sequence ID" value="KAJ9136692.1"/>
    <property type="molecule type" value="Genomic_DNA"/>
</dbReference>
<evidence type="ECO:0000256" key="8">
    <source>
        <dbReference type="ARBA" id="ARBA00038134"/>
    </source>
</evidence>
<comment type="subcellular location">
    <subcellularLocation>
        <location evidence="1">Nucleus</location>
    </subcellularLocation>
</comment>
<evidence type="ECO:0000256" key="10">
    <source>
        <dbReference type="ARBA" id="ARBA00042461"/>
    </source>
</evidence>
<keyword evidence="13" id="KW-0645">Protease</keyword>
<keyword evidence="3" id="KW-0862">Zinc</keyword>
<dbReference type="CDD" id="cd00067">
    <property type="entry name" value="GAL4"/>
    <property type="match status" value="1"/>
</dbReference>
<feature type="region of interest" description="Disordered" evidence="11">
    <location>
        <begin position="1"/>
        <end position="58"/>
    </location>
</feature>
<evidence type="ECO:0000256" key="9">
    <source>
        <dbReference type="ARBA" id="ARBA00041135"/>
    </source>
</evidence>
<dbReference type="PANTHER" id="PTHR31845">
    <property type="entry name" value="FINGER DOMAIN PROTEIN, PUTATIVE-RELATED"/>
    <property type="match status" value="1"/>
</dbReference>
<dbReference type="SMART" id="SM00066">
    <property type="entry name" value="GAL4"/>
    <property type="match status" value="1"/>
</dbReference>
<evidence type="ECO:0000256" key="11">
    <source>
        <dbReference type="SAM" id="MobiDB-lite"/>
    </source>
</evidence>
<accession>A0AA38R6K8</accession>
<dbReference type="GO" id="GO:0008233">
    <property type="term" value="F:peptidase activity"/>
    <property type="evidence" value="ECO:0007669"/>
    <property type="project" value="UniProtKB-KW"/>
</dbReference>
<dbReference type="GO" id="GO:0006508">
    <property type="term" value="P:proteolysis"/>
    <property type="evidence" value="ECO:0007669"/>
    <property type="project" value="UniProtKB-KW"/>
</dbReference>
<evidence type="ECO:0000313" key="14">
    <source>
        <dbReference type="Proteomes" id="UP001174694"/>
    </source>
</evidence>
<dbReference type="InterPro" id="IPR036864">
    <property type="entry name" value="Zn2-C6_fun-type_DNA-bd_sf"/>
</dbReference>
<dbReference type="Proteomes" id="UP001174694">
    <property type="component" value="Unassembled WGS sequence"/>
</dbReference>
<feature type="region of interest" description="Disordered" evidence="11">
    <location>
        <begin position="143"/>
        <end position="175"/>
    </location>
</feature>
<dbReference type="CDD" id="cd12148">
    <property type="entry name" value="fungal_TF_MHR"/>
    <property type="match status" value="1"/>
</dbReference>
<comment type="similarity">
    <text evidence="8">Belongs to the prtT family.</text>
</comment>
<evidence type="ECO:0000259" key="12">
    <source>
        <dbReference type="PROSITE" id="PS50048"/>
    </source>
</evidence>
<dbReference type="PROSITE" id="PS50048">
    <property type="entry name" value="ZN2_CY6_FUNGAL_2"/>
    <property type="match status" value="1"/>
</dbReference>
<dbReference type="GO" id="GO:0000976">
    <property type="term" value="F:transcription cis-regulatory region binding"/>
    <property type="evidence" value="ECO:0007669"/>
    <property type="project" value="TreeGrafter"/>
</dbReference>
<evidence type="ECO:0000256" key="4">
    <source>
        <dbReference type="ARBA" id="ARBA00023015"/>
    </source>
</evidence>
<keyword evidence="6" id="KW-0804">Transcription</keyword>
<comment type="caution">
    <text evidence="13">The sequence shown here is derived from an EMBL/GenBank/DDBJ whole genome shotgun (WGS) entry which is preliminary data.</text>
</comment>
<dbReference type="GO" id="GO:0000981">
    <property type="term" value="F:DNA-binding transcription factor activity, RNA polymerase II-specific"/>
    <property type="evidence" value="ECO:0007669"/>
    <property type="project" value="InterPro"/>
</dbReference>
<dbReference type="InterPro" id="IPR051089">
    <property type="entry name" value="prtT"/>
</dbReference>
<evidence type="ECO:0000256" key="6">
    <source>
        <dbReference type="ARBA" id="ARBA00023163"/>
    </source>
</evidence>
<evidence type="ECO:0000313" key="13">
    <source>
        <dbReference type="EMBL" id="KAJ9136692.1"/>
    </source>
</evidence>
<dbReference type="Gene3D" id="4.10.240.10">
    <property type="entry name" value="Zn(2)-C6 fungal-type DNA-binding domain"/>
    <property type="match status" value="1"/>
</dbReference>
<evidence type="ECO:0000256" key="2">
    <source>
        <dbReference type="ARBA" id="ARBA00022723"/>
    </source>
</evidence>
<dbReference type="GO" id="GO:0008270">
    <property type="term" value="F:zinc ion binding"/>
    <property type="evidence" value="ECO:0007669"/>
    <property type="project" value="InterPro"/>
</dbReference>
<gene>
    <name evidence="13" type="ORF">NKR23_g9613</name>
</gene>
<proteinExistence type="inferred from homology"/>
<dbReference type="PANTHER" id="PTHR31845:SF34">
    <property type="entry name" value="TRANSCRIPTIONAL ACTIVATOR OF PROTEASES PRTT"/>
    <property type="match status" value="1"/>
</dbReference>
<dbReference type="GO" id="GO:0005634">
    <property type="term" value="C:nucleus"/>
    <property type="evidence" value="ECO:0007669"/>
    <property type="project" value="UniProtKB-SubCell"/>
</dbReference>
<evidence type="ECO:0000256" key="1">
    <source>
        <dbReference type="ARBA" id="ARBA00004123"/>
    </source>
</evidence>
<keyword evidence="7" id="KW-0539">Nucleus</keyword>
<keyword evidence="4" id="KW-0805">Transcription regulation</keyword>